<dbReference type="InterPro" id="IPR052016">
    <property type="entry name" value="Bact_Sigma-Reg"/>
</dbReference>
<keyword evidence="2" id="KW-0597">Phosphoprotein</keyword>
<dbReference type="InterPro" id="IPR001932">
    <property type="entry name" value="PPM-type_phosphatase-like_dom"/>
</dbReference>
<dbReference type="GO" id="GO:0016791">
    <property type="term" value="F:phosphatase activity"/>
    <property type="evidence" value="ECO:0007669"/>
    <property type="project" value="TreeGrafter"/>
</dbReference>
<organism evidence="5 6">
    <name type="scientific">Leptolyngbya foveolarum</name>
    <dbReference type="NCBI Taxonomy" id="47253"/>
    <lineage>
        <taxon>Bacteria</taxon>
        <taxon>Bacillati</taxon>
        <taxon>Cyanobacteriota</taxon>
        <taxon>Cyanophyceae</taxon>
        <taxon>Leptolyngbyales</taxon>
        <taxon>Leptolyngbyaceae</taxon>
        <taxon>Leptolyngbya group</taxon>
        <taxon>Leptolyngbya</taxon>
    </lineage>
</organism>
<evidence type="ECO:0000313" key="5">
    <source>
        <dbReference type="EMBL" id="PZO23246.1"/>
    </source>
</evidence>
<keyword evidence="1" id="KW-0378">Hydrolase</keyword>
<feature type="modified residue" description="4-aspartylphosphate" evidence="2">
    <location>
        <position position="97"/>
    </location>
</feature>
<dbReference type="SMART" id="SM00448">
    <property type="entry name" value="REC"/>
    <property type="match status" value="1"/>
</dbReference>
<feature type="region of interest" description="Disordered" evidence="3">
    <location>
        <begin position="1"/>
        <end position="35"/>
    </location>
</feature>
<evidence type="ECO:0000256" key="1">
    <source>
        <dbReference type="ARBA" id="ARBA00022801"/>
    </source>
</evidence>
<name>A0A2W4UPP1_9CYAN</name>
<evidence type="ECO:0000313" key="6">
    <source>
        <dbReference type="Proteomes" id="UP000249354"/>
    </source>
</evidence>
<dbReference type="Gene3D" id="3.40.50.2300">
    <property type="match status" value="1"/>
</dbReference>
<gene>
    <name evidence="5" type="ORF">DCF25_01045</name>
</gene>
<dbReference type="SMART" id="SM00331">
    <property type="entry name" value="PP2C_SIG"/>
    <property type="match status" value="1"/>
</dbReference>
<protein>
    <submittedName>
        <fullName evidence="5">Regulator</fullName>
    </submittedName>
</protein>
<dbReference type="Pfam" id="PF00072">
    <property type="entry name" value="Response_reg"/>
    <property type="match status" value="1"/>
</dbReference>
<dbReference type="AlphaFoldDB" id="A0A2W4UPP1"/>
<dbReference type="CDD" id="cd17574">
    <property type="entry name" value="REC_OmpR"/>
    <property type="match status" value="1"/>
</dbReference>
<dbReference type="SUPFAM" id="SSF52172">
    <property type="entry name" value="CheY-like"/>
    <property type="match status" value="1"/>
</dbReference>
<dbReference type="Gene3D" id="3.60.40.10">
    <property type="entry name" value="PPM-type phosphatase domain"/>
    <property type="match status" value="1"/>
</dbReference>
<feature type="compositionally biased region" description="Polar residues" evidence="3">
    <location>
        <begin position="23"/>
        <end position="33"/>
    </location>
</feature>
<reference evidence="6" key="1">
    <citation type="submission" date="2018-04" db="EMBL/GenBank/DDBJ databases">
        <authorList>
            <person name="Cornet L."/>
        </authorList>
    </citation>
    <scope>NUCLEOTIDE SEQUENCE [LARGE SCALE GENOMIC DNA]</scope>
</reference>
<sequence length="444" mass="48786">MTPSSAEDSYGDRPTDEAIFNAGNPNETVSNEKALSGERLSSPFDAVDILVIDDDPIVLESLKRLLQKRGYRVATATDAISGIQKSVRLVPSVIICDWLLPGNIDGLDICRRTKQDPQLSTTAFLMMTSHSDIANRVEAIEAGADDLLIKPVDTAELAARVKSGMRLHQLTQELKNQTRRLEAELAEASAYVASLLPKDTPRDATNCVSISSCFIASQALGGDCFDHYWLGPDYLVMYLLDVSGHGLGAALLSTSVLNVLRSQSLPGVNFYRPETVLRGLNEAFQMGDQNDKYFTIWYGVYNRTTRQLVYASAGHPPAVLLSPPVARTSPQPLSGSNNLGTLMQLRTPGMPIGMMPNSQYKWERCTVIDRSRLYIFSDGVYEVQPAGDRHGAETQLGLNGFISLISTLETQQQLNLDNLIAQVSRFSGDRFADDISLLEVSFRF</sequence>
<comment type="caution">
    <text evidence="5">The sequence shown here is derived from an EMBL/GenBank/DDBJ whole genome shotgun (WGS) entry which is preliminary data.</text>
</comment>
<dbReference type="Proteomes" id="UP000249354">
    <property type="component" value="Unassembled WGS sequence"/>
</dbReference>
<dbReference type="Pfam" id="PF07228">
    <property type="entry name" value="SpoIIE"/>
    <property type="match status" value="1"/>
</dbReference>
<dbReference type="EMBL" id="QBMC01000003">
    <property type="protein sequence ID" value="PZO23246.1"/>
    <property type="molecule type" value="Genomic_DNA"/>
</dbReference>
<evidence type="ECO:0000256" key="2">
    <source>
        <dbReference type="PROSITE-ProRule" id="PRU00169"/>
    </source>
</evidence>
<dbReference type="PANTHER" id="PTHR43156:SF2">
    <property type="entry name" value="STAGE II SPORULATION PROTEIN E"/>
    <property type="match status" value="1"/>
</dbReference>
<dbReference type="InterPro" id="IPR001789">
    <property type="entry name" value="Sig_transdc_resp-reg_receiver"/>
</dbReference>
<accession>A0A2W4UPP1</accession>
<proteinExistence type="predicted"/>
<reference evidence="5 6" key="2">
    <citation type="submission" date="2018-06" db="EMBL/GenBank/DDBJ databases">
        <title>Metagenomic assembly of (sub)arctic Cyanobacteria and their associated microbiome from non-axenic cultures.</title>
        <authorList>
            <person name="Baurain D."/>
        </authorList>
    </citation>
    <scope>NUCLEOTIDE SEQUENCE [LARGE SCALE GENOMIC DNA]</scope>
    <source>
        <strain evidence="5">ULC129bin1</strain>
    </source>
</reference>
<evidence type="ECO:0000259" key="4">
    <source>
        <dbReference type="PROSITE" id="PS50110"/>
    </source>
</evidence>
<dbReference type="PROSITE" id="PS50110">
    <property type="entry name" value="RESPONSE_REGULATORY"/>
    <property type="match status" value="1"/>
</dbReference>
<dbReference type="GO" id="GO:0000160">
    <property type="term" value="P:phosphorelay signal transduction system"/>
    <property type="evidence" value="ECO:0007669"/>
    <property type="project" value="InterPro"/>
</dbReference>
<dbReference type="PANTHER" id="PTHR43156">
    <property type="entry name" value="STAGE II SPORULATION PROTEIN E-RELATED"/>
    <property type="match status" value="1"/>
</dbReference>
<dbReference type="InterPro" id="IPR011006">
    <property type="entry name" value="CheY-like_superfamily"/>
</dbReference>
<evidence type="ECO:0000256" key="3">
    <source>
        <dbReference type="SAM" id="MobiDB-lite"/>
    </source>
</evidence>
<dbReference type="InterPro" id="IPR036457">
    <property type="entry name" value="PPM-type-like_dom_sf"/>
</dbReference>
<feature type="domain" description="Response regulatory" evidence="4">
    <location>
        <begin position="48"/>
        <end position="165"/>
    </location>
</feature>